<dbReference type="OrthoDB" id="10254973at2759"/>
<evidence type="ECO:0000313" key="6">
    <source>
        <dbReference type="EMBL" id="PRW39176.1"/>
    </source>
</evidence>
<comment type="caution">
    <text evidence="6">The sequence shown here is derived from an EMBL/GenBank/DDBJ whole genome shotgun (WGS) entry which is preliminary data.</text>
</comment>
<feature type="coiled-coil region" evidence="4">
    <location>
        <begin position="196"/>
        <end position="230"/>
    </location>
</feature>
<feature type="domain" description="RecF/RecN/SMC N-terminal" evidence="5">
    <location>
        <begin position="24"/>
        <end position="1001"/>
    </location>
</feature>
<dbReference type="InterPro" id="IPR027417">
    <property type="entry name" value="P-loop_NTPase"/>
</dbReference>
<dbReference type="Gene3D" id="3.40.50.300">
    <property type="entry name" value="P-loop containing nucleotide triphosphate hydrolases"/>
    <property type="match status" value="2"/>
</dbReference>
<evidence type="ECO:0000256" key="2">
    <source>
        <dbReference type="ARBA" id="ARBA00018687"/>
    </source>
</evidence>
<sequence length="1068" mass="121493">MDDSGSRPRPFKRQRVEQYKRGSVMRVEVQNFMTYKHAVIEPGPKLNLVLGPNGTGKSSLVCAICVGLAGRTNLLGRAEDVSSFVRKGSQSGWVEITLSSGDPMRPHKVRREINARDNHSTWHLNGRECRMKDVEELARQRLKVQLENLCQFLPQDKVVEFARMKPVDLLEATEKAIGNGELFEQHKQLIDVRKQLADHDHHKEALEASLQGLRDENARNTRDVQNLRRRDELLEQVRLAQGKLPWLQFEEKRVEWQAEKQVLNQQKRDLQQFEQKREENEGPLAERQALLERLQRDKKRLEREVRETDAKLSGDGGLEDRVLKAVEEANGKEEEIRNLERQAAERERRTAELERDVEELGAQVAALPPVGDQGELGQRRGELLREHRDVSAQDGSIGSQLVELRGEAEALQRTRQQSIDTLRRIDSSKHQRLMALNNRHNGILEAHRWLQANRARFRGHVYGPIAVELECPDQQHLKYLEQQIGGHLAFFVTQFSEDQDLLIEELKNLNFRPSIANFTDDPNTPIQHPQGEPTQYARYGVSQTLDQVFTAPAVVKKVLCDLVMINQAYVGDSRTQVEQLLAECPRIANLYTPQANYRRTRSKYNAAAESTQVSDIRPARLLGGNGGAADGAERTEAQAMIQRCDQELQSLDGQLKEVQAAKAEKEAQLRGIKAQIAEIDKQIKAAAQKGTSLRTRLKTKQGELERLRNQPDPRKREPKLRREMAAAQERAFTLALEFAQVQASMAEKMAQFAAVDLGAREAHMQCEVMKEASRARQQRFQRMKDLVAQLDRHVKQLAEVARAAKARAEELAPNLEELKEQWDAAGLPEDREALTAYMEERQMEADAMMIANPAALRQYNERCKQIAEQEHQLETLEEQRQLARDTLDTVSGEWLPRLKEIVEQVSETFSQNFMSVGCAGEVVLHEAPGEDYEKYAIEIRVKFRDSEELQTLDANRQSGGERSVSTILYLIALQGVTVTPFRVVDEINQGMDPINERKVFMQLVDAACREGTPQCFLLTPKLLPDLPFSKDVTVLQIMNGGHVQEVATNFSMEKLLGRQRMQVLSATA</sequence>
<dbReference type="PANTHER" id="PTHR45916">
    <property type="entry name" value="STRUCTURAL MAINTENANCE OF CHROMOSOMES PROTEIN 5"/>
    <property type="match status" value="1"/>
</dbReference>
<proteinExistence type="inferred from homology"/>
<keyword evidence="3 4" id="KW-0175">Coiled coil</keyword>
<organism evidence="6 7">
    <name type="scientific">Chlorella sorokiniana</name>
    <name type="common">Freshwater green alga</name>
    <dbReference type="NCBI Taxonomy" id="3076"/>
    <lineage>
        <taxon>Eukaryota</taxon>
        <taxon>Viridiplantae</taxon>
        <taxon>Chlorophyta</taxon>
        <taxon>core chlorophytes</taxon>
        <taxon>Trebouxiophyceae</taxon>
        <taxon>Chlorellales</taxon>
        <taxon>Chlorellaceae</taxon>
        <taxon>Chlorella clade</taxon>
        <taxon>Chlorella</taxon>
    </lineage>
</organism>
<dbReference type="Pfam" id="PF02463">
    <property type="entry name" value="SMC_N"/>
    <property type="match status" value="1"/>
</dbReference>
<feature type="coiled-coil region" evidence="4">
    <location>
        <begin position="641"/>
        <end position="689"/>
    </location>
</feature>
<dbReference type="GO" id="GO:0030915">
    <property type="term" value="C:Smc5-Smc6 complex"/>
    <property type="evidence" value="ECO:0007669"/>
    <property type="project" value="TreeGrafter"/>
</dbReference>
<feature type="coiled-coil region" evidence="4">
    <location>
        <begin position="284"/>
        <end position="363"/>
    </location>
</feature>
<reference evidence="6 7" key="1">
    <citation type="journal article" date="2018" name="Plant J.">
        <title>Genome sequences of Chlorella sorokiniana UTEX 1602 and Micractinium conductrix SAG 241.80: implications to maltose excretion by a green alga.</title>
        <authorList>
            <person name="Arriola M.B."/>
            <person name="Velmurugan N."/>
            <person name="Zhang Y."/>
            <person name="Plunkett M.H."/>
            <person name="Hondzo H."/>
            <person name="Barney B.M."/>
        </authorList>
    </citation>
    <scope>NUCLEOTIDE SEQUENCE [LARGE SCALE GENOMIC DNA]</scope>
    <source>
        <strain evidence="7">UTEX 1602</strain>
    </source>
</reference>
<dbReference type="InterPro" id="IPR003395">
    <property type="entry name" value="RecF/RecN/SMC_N"/>
</dbReference>
<accession>A0A2P6TIW2</accession>
<dbReference type="GO" id="GO:0000724">
    <property type="term" value="P:double-strand break repair via homologous recombination"/>
    <property type="evidence" value="ECO:0007669"/>
    <property type="project" value="TreeGrafter"/>
</dbReference>
<feature type="coiled-coil region" evidence="4">
    <location>
        <begin position="856"/>
        <end position="893"/>
    </location>
</feature>
<evidence type="ECO:0000256" key="4">
    <source>
        <dbReference type="SAM" id="Coils"/>
    </source>
</evidence>
<comment type="similarity">
    <text evidence="1">Belongs to the SMC family. SMC5 subfamily.</text>
</comment>
<gene>
    <name evidence="6" type="ORF">C2E21_7174</name>
</gene>
<feature type="coiled-coil region" evidence="4">
    <location>
        <begin position="783"/>
        <end position="821"/>
    </location>
</feature>
<evidence type="ECO:0000259" key="5">
    <source>
        <dbReference type="Pfam" id="PF02463"/>
    </source>
</evidence>
<evidence type="ECO:0000313" key="7">
    <source>
        <dbReference type="Proteomes" id="UP000239899"/>
    </source>
</evidence>
<keyword evidence="7" id="KW-1185">Reference proteome</keyword>
<dbReference type="STRING" id="3076.A0A2P6TIW2"/>
<evidence type="ECO:0000256" key="1">
    <source>
        <dbReference type="ARBA" id="ARBA00010171"/>
    </source>
</evidence>
<dbReference type="EMBL" id="LHPG02000014">
    <property type="protein sequence ID" value="PRW39176.1"/>
    <property type="molecule type" value="Genomic_DNA"/>
</dbReference>
<name>A0A2P6TIW2_CHLSO</name>
<protein>
    <recommendedName>
        <fullName evidence="2">Structural maintenance of chromosomes protein 5</fullName>
    </recommendedName>
</protein>
<dbReference type="SUPFAM" id="SSF52540">
    <property type="entry name" value="P-loop containing nucleoside triphosphate hydrolases"/>
    <property type="match status" value="1"/>
</dbReference>
<evidence type="ECO:0000256" key="3">
    <source>
        <dbReference type="ARBA" id="ARBA00023054"/>
    </source>
</evidence>
<dbReference type="GO" id="GO:0003697">
    <property type="term" value="F:single-stranded DNA binding"/>
    <property type="evidence" value="ECO:0007669"/>
    <property type="project" value="TreeGrafter"/>
</dbReference>
<dbReference type="AlphaFoldDB" id="A0A2P6TIW2"/>
<dbReference type="GO" id="GO:0005634">
    <property type="term" value="C:nucleus"/>
    <property type="evidence" value="ECO:0007669"/>
    <property type="project" value="TreeGrafter"/>
</dbReference>
<dbReference type="Proteomes" id="UP000239899">
    <property type="component" value="Unassembled WGS sequence"/>
</dbReference>
<dbReference type="GO" id="GO:0016887">
    <property type="term" value="F:ATP hydrolysis activity"/>
    <property type="evidence" value="ECO:0007669"/>
    <property type="project" value="InterPro"/>
</dbReference>
<dbReference type="PANTHER" id="PTHR45916:SF1">
    <property type="entry name" value="STRUCTURAL MAINTENANCE OF CHROMOSOMES PROTEIN 5"/>
    <property type="match status" value="1"/>
</dbReference>